<accession>A0A3N4L534</accession>
<dbReference type="OrthoDB" id="5508086at2759"/>
<dbReference type="Proteomes" id="UP000267821">
    <property type="component" value="Unassembled WGS sequence"/>
</dbReference>
<dbReference type="EMBL" id="ML121771">
    <property type="protein sequence ID" value="RPB18000.1"/>
    <property type="molecule type" value="Genomic_DNA"/>
</dbReference>
<organism evidence="2 3">
    <name type="scientific">Terfezia boudieri ATCC MYA-4762</name>
    <dbReference type="NCBI Taxonomy" id="1051890"/>
    <lineage>
        <taxon>Eukaryota</taxon>
        <taxon>Fungi</taxon>
        <taxon>Dikarya</taxon>
        <taxon>Ascomycota</taxon>
        <taxon>Pezizomycotina</taxon>
        <taxon>Pezizomycetes</taxon>
        <taxon>Pezizales</taxon>
        <taxon>Pezizaceae</taxon>
        <taxon>Terfezia</taxon>
    </lineage>
</organism>
<evidence type="ECO:0000256" key="1">
    <source>
        <dbReference type="SAM" id="Phobius"/>
    </source>
</evidence>
<dbReference type="InParanoid" id="A0A3N4L534"/>
<evidence type="ECO:0000313" key="3">
    <source>
        <dbReference type="Proteomes" id="UP000267821"/>
    </source>
</evidence>
<sequence>MEYKPGLMRRWIEEDNEGARILGIRWLLHRQKGWQTRHHSSSTWQKELTLHVGFAWVGGSSAPLNTSGTDDFSGSFIIISHFLFLPATLLLLARGLIIFSIFY</sequence>
<proteinExistence type="predicted"/>
<evidence type="ECO:0000313" key="2">
    <source>
        <dbReference type="EMBL" id="RPB18000.1"/>
    </source>
</evidence>
<keyword evidence="1" id="KW-0472">Membrane</keyword>
<name>A0A3N4L534_9PEZI</name>
<dbReference type="AlphaFoldDB" id="A0A3N4L534"/>
<protein>
    <submittedName>
        <fullName evidence="2">Uncharacterized protein</fullName>
    </submittedName>
</protein>
<feature type="transmembrane region" description="Helical" evidence="1">
    <location>
        <begin position="82"/>
        <end position="102"/>
    </location>
</feature>
<keyword evidence="3" id="KW-1185">Reference proteome</keyword>
<reference evidence="2 3" key="1">
    <citation type="journal article" date="2018" name="Nat. Ecol. Evol.">
        <title>Pezizomycetes genomes reveal the molecular basis of ectomycorrhizal truffle lifestyle.</title>
        <authorList>
            <person name="Murat C."/>
            <person name="Payen T."/>
            <person name="Noel B."/>
            <person name="Kuo A."/>
            <person name="Morin E."/>
            <person name="Chen J."/>
            <person name="Kohler A."/>
            <person name="Krizsan K."/>
            <person name="Balestrini R."/>
            <person name="Da Silva C."/>
            <person name="Montanini B."/>
            <person name="Hainaut M."/>
            <person name="Levati E."/>
            <person name="Barry K.W."/>
            <person name="Belfiori B."/>
            <person name="Cichocki N."/>
            <person name="Clum A."/>
            <person name="Dockter R.B."/>
            <person name="Fauchery L."/>
            <person name="Guy J."/>
            <person name="Iotti M."/>
            <person name="Le Tacon F."/>
            <person name="Lindquist E.A."/>
            <person name="Lipzen A."/>
            <person name="Malagnac F."/>
            <person name="Mello A."/>
            <person name="Molinier V."/>
            <person name="Miyauchi S."/>
            <person name="Poulain J."/>
            <person name="Riccioni C."/>
            <person name="Rubini A."/>
            <person name="Sitrit Y."/>
            <person name="Splivallo R."/>
            <person name="Traeger S."/>
            <person name="Wang M."/>
            <person name="Zifcakova L."/>
            <person name="Wipf D."/>
            <person name="Zambonelli A."/>
            <person name="Paolocci F."/>
            <person name="Nowrousian M."/>
            <person name="Ottonello S."/>
            <person name="Baldrian P."/>
            <person name="Spatafora J.W."/>
            <person name="Henrissat B."/>
            <person name="Nagy L.G."/>
            <person name="Aury J.M."/>
            <person name="Wincker P."/>
            <person name="Grigoriev I.V."/>
            <person name="Bonfante P."/>
            <person name="Martin F.M."/>
        </authorList>
    </citation>
    <scope>NUCLEOTIDE SEQUENCE [LARGE SCALE GENOMIC DNA]</scope>
    <source>
        <strain evidence="2 3">ATCC MYA-4762</strain>
    </source>
</reference>
<keyword evidence="1" id="KW-0812">Transmembrane</keyword>
<keyword evidence="1" id="KW-1133">Transmembrane helix</keyword>
<gene>
    <name evidence="2" type="ORF">L211DRAFT_844167</name>
</gene>